<dbReference type="Gene3D" id="3.40.50.2000">
    <property type="entry name" value="Glycogen Phosphorylase B"/>
    <property type="match status" value="2"/>
</dbReference>
<evidence type="ECO:0000259" key="2">
    <source>
        <dbReference type="Pfam" id="PF06722"/>
    </source>
</evidence>
<dbReference type="AlphaFoldDB" id="A0A918X640"/>
<dbReference type="Pfam" id="PF06722">
    <property type="entry name" value="EryCIII-like_C"/>
    <property type="match status" value="1"/>
</dbReference>
<dbReference type="InterPro" id="IPR010610">
    <property type="entry name" value="EryCIII-like_C"/>
</dbReference>
<dbReference type="EMBL" id="BMVC01000022">
    <property type="protein sequence ID" value="GHD15026.1"/>
    <property type="molecule type" value="Genomic_DNA"/>
</dbReference>
<evidence type="ECO:0000313" key="3">
    <source>
        <dbReference type="EMBL" id="GHD15026.1"/>
    </source>
</evidence>
<protein>
    <submittedName>
        <fullName evidence="3">Macrolide-inactivating glycosyltransferase</fullName>
    </submittedName>
</protein>
<evidence type="ECO:0000313" key="4">
    <source>
        <dbReference type="Proteomes" id="UP000638353"/>
    </source>
</evidence>
<dbReference type="RefSeq" id="WP_189826449.1">
    <property type="nucleotide sequence ID" value="NZ_BMVC01000022.1"/>
</dbReference>
<gene>
    <name evidence="3" type="ORF">GCM10010334_74680</name>
</gene>
<dbReference type="GO" id="GO:0008194">
    <property type="term" value="F:UDP-glycosyltransferase activity"/>
    <property type="evidence" value="ECO:0007669"/>
    <property type="project" value="InterPro"/>
</dbReference>
<accession>A0A918X640</accession>
<dbReference type="PANTHER" id="PTHR48050:SF13">
    <property type="entry name" value="STEROL 3-BETA-GLUCOSYLTRANSFERASE UGT80A2"/>
    <property type="match status" value="1"/>
</dbReference>
<proteinExistence type="predicted"/>
<dbReference type="GO" id="GO:0016758">
    <property type="term" value="F:hexosyltransferase activity"/>
    <property type="evidence" value="ECO:0007669"/>
    <property type="project" value="UniProtKB-ARBA"/>
</dbReference>
<feature type="domain" description="Erythromycin biosynthesis protein CIII-like C-terminal" evidence="2">
    <location>
        <begin position="254"/>
        <end position="379"/>
    </location>
</feature>
<evidence type="ECO:0000256" key="1">
    <source>
        <dbReference type="ARBA" id="ARBA00022679"/>
    </source>
</evidence>
<dbReference type="SUPFAM" id="SSF53756">
    <property type="entry name" value="UDP-Glycosyltransferase/glycogen phosphorylase"/>
    <property type="match status" value="1"/>
</dbReference>
<dbReference type="InterPro" id="IPR002213">
    <property type="entry name" value="UDP_glucos_trans"/>
</dbReference>
<dbReference type="Proteomes" id="UP000638353">
    <property type="component" value="Unassembled WGS sequence"/>
</dbReference>
<dbReference type="CDD" id="cd03784">
    <property type="entry name" value="GT1_Gtf-like"/>
    <property type="match status" value="1"/>
</dbReference>
<keyword evidence="1" id="KW-0808">Transferase</keyword>
<reference evidence="3" key="2">
    <citation type="submission" date="2020-09" db="EMBL/GenBank/DDBJ databases">
        <authorList>
            <person name="Sun Q."/>
            <person name="Ohkuma M."/>
        </authorList>
    </citation>
    <scope>NUCLEOTIDE SEQUENCE</scope>
    <source>
        <strain evidence="3">JCM 4637</strain>
    </source>
</reference>
<dbReference type="GO" id="GO:0017000">
    <property type="term" value="P:antibiotic biosynthetic process"/>
    <property type="evidence" value="ECO:0007669"/>
    <property type="project" value="UniProtKB-ARBA"/>
</dbReference>
<comment type="caution">
    <text evidence="3">The sequence shown here is derived from an EMBL/GenBank/DDBJ whole genome shotgun (WGS) entry which is preliminary data.</text>
</comment>
<name>A0A918X640_9ACTN</name>
<sequence>MLHIALTAEPVPSHVSALDYVIGPALRQGHRTVLHGPVMFRGAALRRGLEFQRAGTDWTCDPVVQRTASETWTRHGNDQFNRHVFGRLWPERAATKTRHLLAAWTRARPDLVVAECSDLGAHVAARALGLPLVAADNGLGPLLLDLWDTDVAPALTPLHERYGQLGAPALPPLLTPAPVPWFYATPPPGIRAVRRTLAAHRTGSASEDRTARETDAAVHEGRAGAARPLVYVSLGTLTTAMPGLRTVVEGLYGEILAALAAVDCDVIVSAGPLAGRLQRAHPGVRIVEHVVQPALLRRADLFVTHGGRASLLDAVQGSTPVLVLGLLADQPDNAAAFAGLGLGRALSRAATREAITEAVRYLLGTSRYRAAAASASSELSRLPPLDLAELHDSAQRFGPARASSVRPSSDAARGACTFPCRK</sequence>
<organism evidence="3 4">
    <name type="scientific">Streptomyces finlayi</name>
    <dbReference type="NCBI Taxonomy" id="67296"/>
    <lineage>
        <taxon>Bacteria</taxon>
        <taxon>Bacillati</taxon>
        <taxon>Actinomycetota</taxon>
        <taxon>Actinomycetes</taxon>
        <taxon>Kitasatosporales</taxon>
        <taxon>Streptomycetaceae</taxon>
        <taxon>Streptomyces</taxon>
    </lineage>
</organism>
<dbReference type="PANTHER" id="PTHR48050">
    <property type="entry name" value="STEROL 3-BETA-GLUCOSYLTRANSFERASE"/>
    <property type="match status" value="1"/>
</dbReference>
<dbReference type="InterPro" id="IPR050426">
    <property type="entry name" value="Glycosyltransferase_28"/>
</dbReference>
<reference evidence="3" key="1">
    <citation type="journal article" date="2014" name="Int. J. Syst. Evol. Microbiol.">
        <title>Complete genome sequence of Corynebacterium casei LMG S-19264T (=DSM 44701T), isolated from a smear-ripened cheese.</title>
        <authorList>
            <consortium name="US DOE Joint Genome Institute (JGI-PGF)"/>
            <person name="Walter F."/>
            <person name="Albersmeier A."/>
            <person name="Kalinowski J."/>
            <person name="Ruckert C."/>
        </authorList>
    </citation>
    <scope>NUCLEOTIDE SEQUENCE</scope>
    <source>
        <strain evidence="3">JCM 4637</strain>
    </source>
</reference>